<dbReference type="SUPFAM" id="SSF57903">
    <property type="entry name" value="FYVE/PHD zinc finger"/>
    <property type="match status" value="1"/>
</dbReference>
<evidence type="ECO:0000256" key="7">
    <source>
        <dbReference type="PROSITE-ProRule" id="PRU00091"/>
    </source>
</evidence>
<dbReference type="EMBL" id="CAJVPI010000581">
    <property type="protein sequence ID" value="CAG8552254.1"/>
    <property type="molecule type" value="Genomic_DNA"/>
</dbReference>
<accession>A0A9N9B1B2</accession>
<dbReference type="InterPro" id="IPR013083">
    <property type="entry name" value="Znf_RING/FYVE/PHD"/>
</dbReference>
<evidence type="ECO:0000256" key="8">
    <source>
        <dbReference type="SAM" id="MobiDB-lite"/>
    </source>
</evidence>
<dbReference type="InterPro" id="IPR036770">
    <property type="entry name" value="Ankyrin_rpt-contain_sf"/>
</dbReference>
<evidence type="ECO:0000256" key="4">
    <source>
        <dbReference type="ARBA" id="ARBA00022833"/>
    </source>
</evidence>
<dbReference type="Gene3D" id="1.25.40.20">
    <property type="entry name" value="Ankyrin repeat-containing domain"/>
    <property type="match status" value="2"/>
</dbReference>
<dbReference type="PROSITE" id="PS50297">
    <property type="entry name" value="ANK_REP_REGION"/>
    <property type="match status" value="4"/>
</dbReference>
<evidence type="ECO:0000256" key="1">
    <source>
        <dbReference type="ARBA" id="ARBA00022723"/>
    </source>
</evidence>
<dbReference type="CDD" id="cd00065">
    <property type="entry name" value="FYVE_like_SF"/>
    <property type="match status" value="1"/>
</dbReference>
<dbReference type="InterPro" id="IPR000306">
    <property type="entry name" value="Znf_FYVE"/>
</dbReference>
<evidence type="ECO:0000259" key="9">
    <source>
        <dbReference type="PROSITE" id="PS50178"/>
    </source>
</evidence>
<dbReference type="GO" id="GO:0005778">
    <property type="term" value="C:peroxisomal membrane"/>
    <property type="evidence" value="ECO:0007669"/>
    <property type="project" value="UniProtKB-ARBA"/>
</dbReference>
<feature type="repeat" description="ANK" evidence="6">
    <location>
        <begin position="101"/>
        <end position="123"/>
    </location>
</feature>
<dbReference type="PROSITE" id="PS50178">
    <property type="entry name" value="ZF_FYVE"/>
    <property type="match status" value="1"/>
</dbReference>
<keyword evidence="1" id="KW-0479">Metal-binding</keyword>
<keyword evidence="11" id="KW-1185">Reference proteome</keyword>
<dbReference type="Proteomes" id="UP000789739">
    <property type="component" value="Unassembled WGS sequence"/>
</dbReference>
<organism evidence="10 11">
    <name type="scientific">Paraglomus brasilianum</name>
    <dbReference type="NCBI Taxonomy" id="144538"/>
    <lineage>
        <taxon>Eukaryota</taxon>
        <taxon>Fungi</taxon>
        <taxon>Fungi incertae sedis</taxon>
        <taxon>Mucoromycota</taxon>
        <taxon>Glomeromycotina</taxon>
        <taxon>Glomeromycetes</taxon>
        <taxon>Paraglomerales</taxon>
        <taxon>Paraglomeraceae</taxon>
        <taxon>Paraglomus</taxon>
    </lineage>
</organism>
<dbReference type="Pfam" id="PF00023">
    <property type="entry name" value="Ank"/>
    <property type="match status" value="1"/>
</dbReference>
<proteinExistence type="predicted"/>
<comment type="caution">
    <text evidence="10">The sequence shown here is derived from an EMBL/GenBank/DDBJ whole genome shotgun (WGS) entry which is preliminary data.</text>
</comment>
<dbReference type="InterPro" id="IPR002110">
    <property type="entry name" value="Ankyrin_rpt"/>
</dbReference>
<evidence type="ECO:0000256" key="2">
    <source>
        <dbReference type="ARBA" id="ARBA00022737"/>
    </source>
</evidence>
<feature type="compositionally biased region" description="Low complexity" evidence="8">
    <location>
        <begin position="511"/>
        <end position="522"/>
    </location>
</feature>
<dbReference type="PROSITE" id="PS50088">
    <property type="entry name" value="ANK_REPEAT"/>
    <property type="match status" value="4"/>
</dbReference>
<feature type="repeat" description="ANK" evidence="6">
    <location>
        <begin position="135"/>
        <end position="167"/>
    </location>
</feature>
<evidence type="ECO:0000313" key="11">
    <source>
        <dbReference type="Proteomes" id="UP000789739"/>
    </source>
</evidence>
<evidence type="ECO:0000256" key="6">
    <source>
        <dbReference type="PROSITE-ProRule" id="PRU00023"/>
    </source>
</evidence>
<dbReference type="InterPro" id="IPR010482">
    <property type="entry name" value="TECPR1-like_DysF"/>
</dbReference>
<feature type="compositionally biased region" description="Polar residues" evidence="8">
    <location>
        <begin position="559"/>
        <end position="587"/>
    </location>
</feature>
<dbReference type="AlphaFoldDB" id="A0A9N9B1B2"/>
<dbReference type="PANTHER" id="PTHR24171">
    <property type="entry name" value="ANKYRIN REPEAT DOMAIN-CONTAINING PROTEIN 39-RELATED"/>
    <property type="match status" value="1"/>
</dbReference>
<dbReference type="GO" id="GO:0008270">
    <property type="term" value="F:zinc ion binding"/>
    <property type="evidence" value="ECO:0007669"/>
    <property type="project" value="UniProtKB-KW"/>
</dbReference>
<feature type="region of interest" description="Disordered" evidence="8">
    <location>
        <begin position="503"/>
        <end position="523"/>
    </location>
</feature>
<dbReference type="SMART" id="SM00064">
    <property type="entry name" value="FYVE"/>
    <property type="match status" value="1"/>
</dbReference>
<feature type="region of interest" description="Disordered" evidence="8">
    <location>
        <begin position="559"/>
        <end position="593"/>
    </location>
</feature>
<feature type="domain" description="FYVE-type" evidence="9">
    <location>
        <begin position="609"/>
        <end position="681"/>
    </location>
</feature>
<dbReference type="Pfam" id="PF01363">
    <property type="entry name" value="FYVE"/>
    <property type="match status" value="1"/>
</dbReference>
<dbReference type="Pfam" id="PF06398">
    <property type="entry name" value="Pex24p"/>
    <property type="match status" value="1"/>
</dbReference>
<dbReference type="SUPFAM" id="SSF48403">
    <property type="entry name" value="Ankyrin repeat"/>
    <property type="match status" value="1"/>
</dbReference>
<dbReference type="OrthoDB" id="660555at2759"/>
<dbReference type="InterPro" id="IPR011011">
    <property type="entry name" value="Znf_FYVE_PHD"/>
</dbReference>
<evidence type="ECO:0000256" key="3">
    <source>
        <dbReference type="ARBA" id="ARBA00022771"/>
    </source>
</evidence>
<keyword evidence="3 7" id="KW-0863">Zinc-finger</keyword>
<name>A0A9N9B1B2_9GLOM</name>
<reference evidence="10" key="1">
    <citation type="submission" date="2021-06" db="EMBL/GenBank/DDBJ databases">
        <authorList>
            <person name="Kallberg Y."/>
            <person name="Tangrot J."/>
            <person name="Rosling A."/>
        </authorList>
    </citation>
    <scope>NUCLEOTIDE SEQUENCE</scope>
    <source>
        <strain evidence="10">BR232B</strain>
    </source>
</reference>
<sequence length="764" mass="84319">MVSSPLLSPCLIPDSVHPPIPGESHQFYGNSHIKEVKLPENAHSDSTNESYNVLESSNQELNIHEASAAGKLRKVQELLALHAGGDTTNSFLLANAAKTTTGFTPLHYAASRGHFDVVKWLVDFAGAIVDLEDFTGETALLKASLAGHDRVVEFLLMRDAKVDRKDSDGWTALHNAASQGHLQIVKYLLQHTNAAVDIRSNKGHTPLMNAASKGHVDVVKYLLERNANPLAKNSLGETAYDAAAGSRELHICEILERAEREWWKGKRTQSEPTLLGDLSDSSVTNQSYDVVAIHITIPAVLYENQRSSSFPILRGSHKFSTSALLKNDLCGPWSLPDGKPMSKDQFPFPSSGSGKDRGEWVWIGTWEIDMSQSRIDAEGWQYARSFDETEEMWTEAPSSTTGRYVRRRRWIRIMKRVLDEPTDESDYVAKAKAVIDKGKPENGLSASDELERFTQAIEILKDGIEKNPDSARNYEATALMASYLQQAEHLKTFDNQGNGVIQTPLSPRDIPTTPSTQRPSSSLFYKLRSPDNTLSNFTNIKASSSTSLSSLQTIENAWSTNPQSEDVGNSSSLFEGTSGLGSPTRPQTALSTATASATGLNLSRTWENDEDVVACRRCFKKFGFITRRHHCRKCGQVVCDRCSTARVPLPPNQVLRDPSEVTDTSTSPFYRVCDSCYRTFDLHNRQRSGSTAASINSTSSMSRQRRRDSSSSILTECPVCGVQMKDIPGGKAAEEEHVKNCLENKNGNNISGYKYVGEQTVFGN</sequence>
<dbReference type="SMART" id="SM00248">
    <property type="entry name" value="ANK"/>
    <property type="match status" value="5"/>
</dbReference>
<protein>
    <submittedName>
        <fullName evidence="10">9158_t:CDS:1</fullName>
    </submittedName>
</protein>
<dbReference type="PRINTS" id="PR01415">
    <property type="entry name" value="ANKYRIN"/>
</dbReference>
<feature type="region of interest" description="Disordered" evidence="8">
    <location>
        <begin position="688"/>
        <end position="710"/>
    </location>
</feature>
<keyword evidence="4" id="KW-0862">Zinc</keyword>
<keyword evidence="2" id="KW-0677">Repeat</keyword>
<gene>
    <name evidence="10" type="ORF">PBRASI_LOCUS5152</name>
</gene>
<dbReference type="PANTHER" id="PTHR24171:SF8">
    <property type="entry name" value="BRCA1-ASSOCIATED RING DOMAIN PROTEIN 1"/>
    <property type="match status" value="1"/>
</dbReference>
<feature type="repeat" description="ANK" evidence="6">
    <location>
        <begin position="168"/>
        <end position="191"/>
    </location>
</feature>
<evidence type="ECO:0000256" key="5">
    <source>
        <dbReference type="ARBA" id="ARBA00023043"/>
    </source>
</evidence>
<evidence type="ECO:0000313" key="10">
    <source>
        <dbReference type="EMBL" id="CAG8552254.1"/>
    </source>
</evidence>
<dbReference type="GO" id="GO:0007031">
    <property type="term" value="P:peroxisome organization"/>
    <property type="evidence" value="ECO:0007669"/>
    <property type="project" value="UniProtKB-ARBA"/>
</dbReference>
<dbReference type="InterPro" id="IPR017455">
    <property type="entry name" value="Znf_FYVE-rel"/>
</dbReference>
<feature type="repeat" description="ANK" evidence="6">
    <location>
        <begin position="202"/>
        <end position="234"/>
    </location>
</feature>
<keyword evidence="5 6" id="KW-0040">ANK repeat</keyword>
<dbReference type="Pfam" id="PF12796">
    <property type="entry name" value="Ank_2"/>
    <property type="match status" value="1"/>
</dbReference>
<dbReference type="Gene3D" id="3.30.40.10">
    <property type="entry name" value="Zinc/RING finger domain, C3HC4 (zinc finger)"/>
    <property type="match status" value="1"/>
</dbReference>